<dbReference type="GO" id="GO:0006163">
    <property type="term" value="P:purine nucleotide metabolic process"/>
    <property type="evidence" value="ECO:0007669"/>
    <property type="project" value="UniProtKB-ARBA"/>
</dbReference>
<dbReference type="SUPFAM" id="SSF51366">
    <property type="entry name" value="Ribulose-phoshate binding barrel"/>
    <property type="match status" value="1"/>
</dbReference>
<keyword evidence="7" id="KW-0408">Iron</keyword>
<proteinExistence type="predicted"/>
<dbReference type="GO" id="GO:0046872">
    <property type="term" value="F:metal ion binding"/>
    <property type="evidence" value="ECO:0007669"/>
    <property type="project" value="UniProtKB-KW"/>
</dbReference>
<keyword evidence="6" id="KW-0862">Zinc</keyword>
<evidence type="ECO:0000313" key="12">
    <source>
        <dbReference type="Proteomes" id="UP000177197"/>
    </source>
</evidence>
<name>A0A1F5C9X3_9BACT</name>
<comment type="cofactor">
    <cofactor evidence="2">
        <name>Zn(2+)</name>
        <dbReference type="ChEBI" id="CHEBI:29105"/>
    </cofactor>
</comment>
<protein>
    <recommendedName>
        <fullName evidence="13">Ribulose-phosphate 3-epimerase</fullName>
    </recommendedName>
</protein>
<sequence>MTELIPAIIPQSFDEIKQKIKLLEPFIFRQDGEEPFIRSVQLDIMDGKFVESTTWNNPEELKSFSEPVNFEAHLMVENPEIYVENWLYSGVVRIITHIEATTDPDLLIKLCHDAGIQYGIALNPETSNEKIISWIDKVDEILFLAVKPGRGGQEFQKPVLDKIKKLRSRYLNVKIGVDGGIKVGIARQVKEAGADMVIAGSAIFKAPNIGNALMALVRDVR</sequence>
<keyword evidence="5" id="KW-0479">Metal-binding</keyword>
<evidence type="ECO:0000256" key="3">
    <source>
        <dbReference type="ARBA" id="ARBA00001954"/>
    </source>
</evidence>
<comment type="subunit">
    <text evidence="4">Homodimer.</text>
</comment>
<evidence type="ECO:0000313" key="11">
    <source>
        <dbReference type="EMBL" id="OGD39647.1"/>
    </source>
</evidence>
<dbReference type="GO" id="GO:0016857">
    <property type="term" value="F:racemase and epimerase activity, acting on carbohydrates and derivatives"/>
    <property type="evidence" value="ECO:0007669"/>
    <property type="project" value="InterPro"/>
</dbReference>
<comment type="cofactor">
    <cofactor evidence="3">
        <name>Fe(2+)</name>
        <dbReference type="ChEBI" id="CHEBI:29033"/>
    </cofactor>
</comment>
<dbReference type="CDD" id="cd00429">
    <property type="entry name" value="RPE"/>
    <property type="match status" value="1"/>
</dbReference>
<keyword evidence="9" id="KW-0413">Isomerase</keyword>
<dbReference type="InterPro" id="IPR011060">
    <property type="entry name" value="RibuloseP-bd_barrel"/>
</dbReference>
<dbReference type="AlphaFoldDB" id="A0A1F5C9X3"/>
<reference evidence="11 12" key="1">
    <citation type="journal article" date="2016" name="Nat. Commun.">
        <title>Thousands of microbial genomes shed light on interconnected biogeochemical processes in an aquifer system.</title>
        <authorList>
            <person name="Anantharaman K."/>
            <person name="Brown C.T."/>
            <person name="Hug L.A."/>
            <person name="Sharon I."/>
            <person name="Castelle C.J."/>
            <person name="Probst A.J."/>
            <person name="Thomas B.C."/>
            <person name="Singh A."/>
            <person name="Wilkins M.J."/>
            <person name="Karaoz U."/>
            <person name="Brodie E.L."/>
            <person name="Williams K.H."/>
            <person name="Hubbard S.S."/>
            <person name="Banfield J.F."/>
        </authorList>
    </citation>
    <scope>NUCLEOTIDE SEQUENCE [LARGE SCALE GENOMIC DNA]</scope>
</reference>
<dbReference type="PANTHER" id="PTHR11749">
    <property type="entry name" value="RIBULOSE-5-PHOSPHATE-3-EPIMERASE"/>
    <property type="match status" value="1"/>
</dbReference>
<organism evidence="11 12">
    <name type="scientific">Candidatus Azambacteria bacterium RIFCSPLOWO2_02_FULL_44_14</name>
    <dbReference type="NCBI Taxonomy" id="1797306"/>
    <lineage>
        <taxon>Bacteria</taxon>
        <taxon>Candidatus Azamiibacteriota</taxon>
    </lineage>
</organism>
<comment type="caution">
    <text evidence="11">The sequence shown here is derived from an EMBL/GenBank/DDBJ whole genome shotgun (WGS) entry which is preliminary data.</text>
</comment>
<dbReference type="InterPro" id="IPR013785">
    <property type="entry name" value="Aldolase_TIM"/>
</dbReference>
<dbReference type="GO" id="GO:0005975">
    <property type="term" value="P:carbohydrate metabolic process"/>
    <property type="evidence" value="ECO:0007669"/>
    <property type="project" value="InterPro"/>
</dbReference>
<keyword evidence="8" id="KW-0464">Manganese</keyword>
<dbReference type="Proteomes" id="UP000177197">
    <property type="component" value="Unassembled WGS sequence"/>
</dbReference>
<dbReference type="GO" id="GO:0006091">
    <property type="term" value="P:generation of precursor metabolites and energy"/>
    <property type="evidence" value="ECO:0007669"/>
    <property type="project" value="UniProtKB-ARBA"/>
</dbReference>
<dbReference type="EMBL" id="MEYV01000022">
    <property type="protein sequence ID" value="OGD39647.1"/>
    <property type="molecule type" value="Genomic_DNA"/>
</dbReference>
<evidence type="ECO:0008006" key="13">
    <source>
        <dbReference type="Google" id="ProtNLM"/>
    </source>
</evidence>
<dbReference type="Gene3D" id="3.20.20.70">
    <property type="entry name" value="Aldolase class I"/>
    <property type="match status" value="1"/>
</dbReference>
<accession>A0A1F5C9X3</accession>
<evidence type="ECO:0000256" key="5">
    <source>
        <dbReference type="ARBA" id="ARBA00022723"/>
    </source>
</evidence>
<dbReference type="GO" id="GO:0046496">
    <property type="term" value="P:nicotinamide nucleotide metabolic process"/>
    <property type="evidence" value="ECO:0007669"/>
    <property type="project" value="UniProtKB-ARBA"/>
</dbReference>
<evidence type="ECO:0000256" key="4">
    <source>
        <dbReference type="ARBA" id="ARBA00011738"/>
    </source>
</evidence>
<evidence type="ECO:0000256" key="10">
    <source>
        <dbReference type="ARBA" id="ARBA00023277"/>
    </source>
</evidence>
<dbReference type="Pfam" id="PF00834">
    <property type="entry name" value="Ribul_P_3_epim"/>
    <property type="match status" value="1"/>
</dbReference>
<evidence type="ECO:0000256" key="9">
    <source>
        <dbReference type="ARBA" id="ARBA00023235"/>
    </source>
</evidence>
<evidence type="ECO:0000256" key="1">
    <source>
        <dbReference type="ARBA" id="ARBA00001936"/>
    </source>
</evidence>
<comment type="cofactor">
    <cofactor evidence="1">
        <name>Mn(2+)</name>
        <dbReference type="ChEBI" id="CHEBI:29035"/>
    </cofactor>
</comment>
<dbReference type="InterPro" id="IPR000056">
    <property type="entry name" value="Ribul_P_3_epim-like"/>
</dbReference>
<dbReference type="FunFam" id="3.20.20.70:FF:000191">
    <property type="entry name" value="ribulose-phosphate 3-epimerase isoform X2"/>
    <property type="match status" value="1"/>
</dbReference>
<evidence type="ECO:0000256" key="8">
    <source>
        <dbReference type="ARBA" id="ARBA00023211"/>
    </source>
</evidence>
<evidence type="ECO:0000256" key="6">
    <source>
        <dbReference type="ARBA" id="ARBA00022833"/>
    </source>
</evidence>
<gene>
    <name evidence="11" type="ORF">A3I30_04090</name>
</gene>
<dbReference type="GO" id="GO:1901135">
    <property type="term" value="P:carbohydrate derivative metabolic process"/>
    <property type="evidence" value="ECO:0007669"/>
    <property type="project" value="UniProtKB-ARBA"/>
</dbReference>
<keyword evidence="10" id="KW-0119">Carbohydrate metabolism</keyword>
<evidence type="ECO:0000256" key="7">
    <source>
        <dbReference type="ARBA" id="ARBA00023004"/>
    </source>
</evidence>
<evidence type="ECO:0000256" key="2">
    <source>
        <dbReference type="ARBA" id="ARBA00001947"/>
    </source>
</evidence>